<accession>A0A8T7M8E5</accession>
<feature type="transmembrane region" description="Helical" evidence="2">
    <location>
        <begin position="152"/>
        <end position="169"/>
    </location>
</feature>
<dbReference type="EMBL" id="JACATZ010000003">
    <property type="protein sequence ID" value="NWJ48222.1"/>
    <property type="molecule type" value="Genomic_DNA"/>
</dbReference>
<name>A0A8T7M8E5_9CHLR</name>
<gene>
    <name evidence="3" type="ORF">HXX08_20395</name>
</gene>
<dbReference type="AlphaFoldDB" id="A0A8T7M8E5"/>
<comment type="caution">
    <text evidence="3">The sequence shown here is derived from an EMBL/GenBank/DDBJ whole genome shotgun (WGS) entry which is preliminary data.</text>
</comment>
<feature type="transmembrane region" description="Helical" evidence="2">
    <location>
        <begin position="128"/>
        <end position="147"/>
    </location>
</feature>
<dbReference type="Proteomes" id="UP000521676">
    <property type="component" value="Unassembled WGS sequence"/>
</dbReference>
<evidence type="ECO:0000313" key="3">
    <source>
        <dbReference type="EMBL" id="NWJ48222.1"/>
    </source>
</evidence>
<proteinExistence type="predicted"/>
<keyword evidence="2" id="KW-0472">Membrane</keyword>
<keyword evidence="2" id="KW-1133">Transmembrane helix</keyword>
<evidence type="ECO:0000256" key="1">
    <source>
        <dbReference type="SAM" id="MobiDB-lite"/>
    </source>
</evidence>
<feature type="transmembrane region" description="Helical" evidence="2">
    <location>
        <begin position="69"/>
        <end position="88"/>
    </location>
</feature>
<sequence length="217" mass="23406">MSYNSNQPNRAGDKPPIAPGFVAPQPPNYNPPPPGYMQPPIGYGYPQYYPQGNQGIPAYKEHKRGRLHFLIPLIGATIMTACCFMPWVTTKNGGQTVYANGFGNVSDSFFSWFPKGANLIGSGYARDGLFVLVVGIILILLSFLGLLINKGFISISLTLLGSVGDFFLIRKILDILDKLKDSNGSGNVGLGLLIGVGGAVLVLLEVLFLLTRRKTSN</sequence>
<feature type="transmembrane region" description="Helical" evidence="2">
    <location>
        <begin position="189"/>
        <end position="210"/>
    </location>
</feature>
<protein>
    <submittedName>
        <fullName evidence="3">Uncharacterized protein</fullName>
    </submittedName>
</protein>
<evidence type="ECO:0000313" key="4">
    <source>
        <dbReference type="Proteomes" id="UP000521676"/>
    </source>
</evidence>
<evidence type="ECO:0000256" key="2">
    <source>
        <dbReference type="SAM" id="Phobius"/>
    </source>
</evidence>
<reference evidence="3 4" key="1">
    <citation type="submission" date="2020-06" db="EMBL/GenBank/DDBJ databases">
        <title>Anoxygenic phototrophic Chloroflexota member uses a Type I reaction center.</title>
        <authorList>
            <person name="Tsuji J.M."/>
            <person name="Shaw N.A."/>
            <person name="Nagashima S."/>
            <person name="Venkiteswaran J."/>
            <person name="Schiff S.L."/>
            <person name="Hanada S."/>
            <person name="Tank M."/>
            <person name="Neufeld J.D."/>
        </authorList>
    </citation>
    <scope>NUCLEOTIDE SEQUENCE [LARGE SCALE GENOMIC DNA]</scope>
    <source>
        <strain evidence="3">L227-S17</strain>
    </source>
</reference>
<organism evidence="3 4">
    <name type="scientific">Candidatus Chlorohelix allophototropha</name>
    <dbReference type="NCBI Taxonomy" id="3003348"/>
    <lineage>
        <taxon>Bacteria</taxon>
        <taxon>Bacillati</taxon>
        <taxon>Chloroflexota</taxon>
        <taxon>Chloroflexia</taxon>
        <taxon>Candidatus Chloroheliales</taxon>
        <taxon>Candidatus Chloroheliaceae</taxon>
        <taxon>Candidatus Chlorohelix</taxon>
    </lineage>
</organism>
<keyword evidence="2" id="KW-0812">Transmembrane</keyword>
<feature type="region of interest" description="Disordered" evidence="1">
    <location>
        <begin position="1"/>
        <end position="29"/>
    </location>
</feature>